<dbReference type="Pfam" id="PF01239">
    <property type="entry name" value="PPTA"/>
    <property type="match status" value="5"/>
</dbReference>
<dbReference type="InterPro" id="IPR002088">
    <property type="entry name" value="Prenyl_trans_a"/>
</dbReference>
<evidence type="ECO:0000256" key="1">
    <source>
        <dbReference type="ARBA" id="ARBA00006734"/>
    </source>
</evidence>
<dbReference type="OMA" id="RKFPKCY"/>
<protein>
    <recommendedName>
        <fullName evidence="6">Geranylgeranyl transferase type-2 subunit alpha</fullName>
        <ecNumber evidence="6">2.5.1.60</ecNumber>
    </recommendedName>
    <alternativeName>
        <fullName evidence="6">Geranylgeranyl transferase type II subunit alpha</fullName>
    </alternativeName>
</protein>
<reference evidence="8 9" key="1">
    <citation type="journal article" date="2012" name="PLoS Pathog.">
        <title>Diverse lifestyles and strategies of plant pathogenesis encoded in the genomes of eighteen Dothideomycetes fungi.</title>
        <authorList>
            <person name="Ohm R.A."/>
            <person name="Feau N."/>
            <person name="Henrissat B."/>
            <person name="Schoch C.L."/>
            <person name="Horwitz B.A."/>
            <person name="Barry K.W."/>
            <person name="Condon B.J."/>
            <person name="Copeland A.C."/>
            <person name="Dhillon B."/>
            <person name="Glaser F."/>
            <person name="Hesse C.N."/>
            <person name="Kosti I."/>
            <person name="LaButti K."/>
            <person name="Lindquist E.A."/>
            <person name="Lucas S."/>
            <person name="Salamov A.A."/>
            <person name="Bradshaw R.E."/>
            <person name="Ciuffetti L."/>
            <person name="Hamelin R.C."/>
            <person name="Kema G.H.J."/>
            <person name="Lawrence C."/>
            <person name="Scott J.A."/>
            <person name="Spatafora J.W."/>
            <person name="Turgeon B.G."/>
            <person name="de Wit P.J.G.M."/>
            <person name="Zhong S."/>
            <person name="Goodwin S.B."/>
            <person name="Grigoriev I.V."/>
        </authorList>
    </citation>
    <scope>NUCLEOTIDE SEQUENCE [LARGE SCALE GENOMIC DNA]</scope>
    <source>
        <strain evidence="8 9">UAMH 10762</strain>
    </source>
</reference>
<evidence type="ECO:0000256" key="7">
    <source>
        <dbReference type="SAM" id="MobiDB-lite"/>
    </source>
</evidence>
<evidence type="ECO:0000256" key="2">
    <source>
        <dbReference type="ARBA" id="ARBA00022602"/>
    </source>
</evidence>
<feature type="compositionally biased region" description="Basic and acidic residues" evidence="7">
    <location>
        <begin position="15"/>
        <end position="28"/>
    </location>
</feature>
<dbReference type="EMBL" id="KB445555">
    <property type="protein sequence ID" value="EMC96651.1"/>
    <property type="molecule type" value="Genomic_DNA"/>
</dbReference>
<name>M2MJ06_BAUPA</name>
<comment type="function">
    <text evidence="6">Catalyzes the transfer of a geranyl-geranyl moiety from geranyl-geranyl pyrophosphate to cysteines occuring in specific C-terminal amino acid sequences.</text>
</comment>
<sequence length="374" mass="43511">MASHGIPRVSGASLDKSEQAKQKERKQIDQYKALESEVTDRIKARDYSNATFQATSKLLSQNPEYYTIWNHRRRLLQDVFARELATGPSGPLIDETDAAAAQKAGLTLAQHEIALLVKEDLLFLIPLLKQYPKCYWIWNHRSWLLSTATQHLPVHNSSELWQGELGLVTKMLSLDSRNFHGWGYRRQVVKEIEQLNGSSMAESEFTYTTKMVETNLSNFSAWHNRSQLIPRILSDRQASSKQRQTFFDSEFELITRALYTDPYDQSLWFYHQYLMATLDASNDQALPILDPCTNTGRVDYLEREIDSIKEMLEGAEDCKYIYQALLEYSSRYIEVEAGNKKVSTVELREWLDELRKLDPLRAGRWRDWQEQLKL</sequence>
<dbReference type="GeneID" id="19108840"/>
<dbReference type="STRING" id="717646.M2MJ06"/>
<dbReference type="GO" id="GO:0097354">
    <property type="term" value="P:prenylation"/>
    <property type="evidence" value="ECO:0007669"/>
    <property type="project" value="UniProtKB-UniRule"/>
</dbReference>
<dbReference type="OrthoDB" id="1658at2759"/>
<dbReference type="RefSeq" id="XP_007676621.1">
    <property type="nucleotide sequence ID" value="XM_007678431.1"/>
</dbReference>
<comment type="similarity">
    <text evidence="1 6">Belongs to the protein prenyltransferase subunit alpha family.</text>
</comment>
<comment type="catalytic activity">
    <reaction evidence="5 6">
        <text>geranylgeranyl diphosphate + L-cysteinyl-[protein] = S-geranylgeranyl-L-cysteinyl-[protein] + diphosphate</text>
        <dbReference type="Rhea" id="RHEA:21240"/>
        <dbReference type="Rhea" id="RHEA-COMP:10131"/>
        <dbReference type="Rhea" id="RHEA-COMP:11537"/>
        <dbReference type="ChEBI" id="CHEBI:29950"/>
        <dbReference type="ChEBI" id="CHEBI:33019"/>
        <dbReference type="ChEBI" id="CHEBI:57533"/>
        <dbReference type="ChEBI" id="CHEBI:86021"/>
        <dbReference type="EC" id="2.5.1.60"/>
    </reaction>
</comment>
<keyword evidence="4" id="KW-0677">Repeat</keyword>
<dbReference type="eggNOG" id="KOG0529">
    <property type="taxonomic scope" value="Eukaryota"/>
</dbReference>
<dbReference type="KEGG" id="bcom:BAUCODRAFT_148226"/>
<dbReference type="Proteomes" id="UP000011761">
    <property type="component" value="Unassembled WGS sequence"/>
</dbReference>
<feature type="region of interest" description="Disordered" evidence="7">
    <location>
        <begin position="1"/>
        <end position="28"/>
    </location>
</feature>
<dbReference type="PROSITE" id="PS51147">
    <property type="entry name" value="PFTA"/>
    <property type="match status" value="5"/>
</dbReference>
<accession>M2MJ06</accession>
<keyword evidence="3 6" id="KW-0808">Transferase</keyword>
<dbReference type="GO" id="GO:0004663">
    <property type="term" value="F:Rab geranylgeranyltransferase activity"/>
    <property type="evidence" value="ECO:0007669"/>
    <property type="project" value="UniProtKB-UniRule"/>
</dbReference>
<dbReference type="Gene3D" id="1.25.40.120">
    <property type="entry name" value="Protein prenylyltransferase"/>
    <property type="match status" value="1"/>
</dbReference>
<dbReference type="EC" id="2.5.1.60" evidence="6"/>
<evidence type="ECO:0000313" key="8">
    <source>
        <dbReference type="EMBL" id="EMC96651.1"/>
    </source>
</evidence>
<evidence type="ECO:0000313" key="9">
    <source>
        <dbReference type="Proteomes" id="UP000011761"/>
    </source>
</evidence>
<dbReference type="HOGENOM" id="CLU_031996_2_0_1"/>
<dbReference type="PANTHER" id="PTHR11129">
    <property type="entry name" value="PROTEIN FARNESYLTRANSFERASE ALPHA SUBUNIT/RAB GERANYLGERANYL TRANSFERASE ALPHA SUBUNIT"/>
    <property type="match status" value="1"/>
</dbReference>
<gene>
    <name evidence="8" type="ORF">BAUCODRAFT_148226</name>
</gene>
<evidence type="ECO:0000256" key="3">
    <source>
        <dbReference type="ARBA" id="ARBA00022679"/>
    </source>
</evidence>
<evidence type="ECO:0000256" key="6">
    <source>
        <dbReference type="RuleBase" id="RU367120"/>
    </source>
</evidence>
<dbReference type="SUPFAM" id="SSF48439">
    <property type="entry name" value="Protein prenylyltransferase"/>
    <property type="match status" value="1"/>
</dbReference>
<keyword evidence="9" id="KW-1185">Reference proteome</keyword>
<keyword evidence="2 6" id="KW-0637">Prenyltransferase</keyword>
<dbReference type="PANTHER" id="PTHR11129:SF2">
    <property type="entry name" value="GERANYLGERANYL TRANSFERASE TYPE-2 SUBUNIT ALPHA"/>
    <property type="match status" value="1"/>
</dbReference>
<evidence type="ECO:0000256" key="4">
    <source>
        <dbReference type="ARBA" id="ARBA00022737"/>
    </source>
</evidence>
<dbReference type="GO" id="GO:0005968">
    <property type="term" value="C:Rab-protein geranylgeranyltransferase complex"/>
    <property type="evidence" value="ECO:0007669"/>
    <property type="project" value="TreeGrafter"/>
</dbReference>
<evidence type="ECO:0000256" key="5">
    <source>
        <dbReference type="ARBA" id="ARBA00047658"/>
    </source>
</evidence>
<proteinExistence type="inferred from homology"/>
<dbReference type="AlphaFoldDB" id="M2MJ06"/>
<organism evidence="8 9">
    <name type="scientific">Baudoinia panamericana (strain UAMH 10762)</name>
    <name type="common">Angels' share fungus</name>
    <name type="synonym">Baudoinia compniacensis (strain UAMH 10762)</name>
    <dbReference type="NCBI Taxonomy" id="717646"/>
    <lineage>
        <taxon>Eukaryota</taxon>
        <taxon>Fungi</taxon>
        <taxon>Dikarya</taxon>
        <taxon>Ascomycota</taxon>
        <taxon>Pezizomycotina</taxon>
        <taxon>Dothideomycetes</taxon>
        <taxon>Dothideomycetidae</taxon>
        <taxon>Mycosphaerellales</taxon>
        <taxon>Teratosphaeriaceae</taxon>
        <taxon>Baudoinia</taxon>
    </lineage>
</organism>